<dbReference type="InterPro" id="IPR019494">
    <property type="entry name" value="FIST_C"/>
</dbReference>
<dbReference type="SMART" id="SM00897">
    <property type="entry name" value="FIST"/>
    <property type="match status" value="1"/>
</dbReference>
<gene>
    <name evidence="1" type="ORF">DN745_14670</name>
</gene>
<dbReference type="RefSeq" id="WP_111335991.1">
    <property type="nucleotide sequence ID" value="NZ_CP030032.1"/>
</dbReference>
<dbReference type="Pfam" id="PF08495">
    <property type="entry name" value="FIST"/>
    <property type="match status" value="1"/>
</dbReference>
<sequence length="393" mass="41777">MKRPVAEQLGSASVQVASNAHPDTQVAIDEILDELDAANAALTLIFYGACHDDQVIAHTLEPVTGARGVAGTTAGEINSAGFAANTMTGISFHGSGVRASVELLPQLKELSLIPVVHLPGKLCRGIGRKKSELHPKRHLWLFLFNGQSGKEDLLTPFFMNAAPRVNLVGATLADDGNIAGARLVHDGRVYRDAAVTILLEYDGPFEAFHNTHVAMTPRRLEVTRVRRDGRHIVQLDGKSALEAYAEALGLAPEEVTSSVLATHPLGYRFRGQPFPISIGQLSPDGSLRVANTVQAGQILHILDAQDLVASSHRCIEGVVERVSAASTPTPSLDALLIVNCRFRHIEASSTGHVDALATALCQGPVCGLNSNGEQFATMHLNHSMAGVAFGSAR</sequence>
<evidence type="ECO:0000313" key="2">
    <source>
        <dbReference type="Proteomes" id="UP000249799"/>
    </source>
</evidence>
<dbReference type="PANTHER" id="PTHR40252:SF2">
    <property type="entry name" value="BLR0328 PROTEIN"/>
    <property type="match status" value="1"/>
</dbReference>
<organism evidence="1 2">
    <name type="scientific">Bradymonas sediminis</name>
    <dbReference type="NCBI Taxonomy" id="1548548"/>
    <lineage>
        <taxon>Bacteria</taxon>
        <taxon>Deltaproteobacteria</taxon>
        <taxon>Bradymonadales</taxon>
        <taxon>Bradymonadaceae</taxon>
        <taxon>Bradymonas</taxon>
    </lineage>
</organism>
<dbReference type="PANTHER" id="PTHR40252">
    <property type="entry name" value="BLR0328 PROTEIN"/>
    <property type="match status" value="1"/>
</dbReference>
<dbReference type="AlphaFoldDB" id="A0A2Z4FNA9"/>
<dbReference type="InterPro" id="IPR013702">
    <property type="entry name" value="FIST_domain_N"/>
</dbReference>
<dbReference type="EMBL" id="CP030032">
    <property type="protein sequence ID" value="AWV90501.1"/>
    <property type="molecule type" value="Genomic_DNA"/>
</dbReference>
<protein>
    <submittedName>
        <fullName evidence="1">Uncharacterized protein</fullName>
    </submittedName>
</protein>
<dbReference type="Pfam" id="PF10442">
    <property type="entry name" value="FIST_C"/>
    <property type="match status" value="1"/>
</dbReference>
<dbReference type="SMART" id="SM01204">
    <property type="entry name" value="FIST_C"/>
    <property type="match status" value="1"/>
</dbReference>
<evidence type="ECO:0000313" key="1">
    <source>
        <dbReference type="EMBL" id="AWV90501.1"/>
    </source>
</evidence>
<keyword evidence="2" id="KW-1185">Reference proteome</keyword>
<proteinExistence type="predicted"/>
<reference evidence="1 2" key="1">
    <citation type="submission" date="2018-06" db="EMBL/GenBank/DDBJ databases">
        <title>Lujinxingia sediminis gen. nov. sp. nov., a new facultative anaerobic member of the class Deltaproteobacteria, and proposal of Lujinxingaceae fam. nov.</title>
        <authorList>
            <person name="Guo L.-Y."/>
            <person name="Li C.-M."/>
            <person name="Wang S."/>
            <person name="Du Z.-J."/>
        </authorList>
    </citation>
    <scope>NUCLEOTIDE SEQUENCE [LARGE SCALE GENOMIC DNA]</scope>
    <source>
        <strain evidence="1 2">FA350</strain>
    </source>
</reference>
<dbReference type="KEGG" id="bsed:DN745_14670"/>
<accession>A0A2Z4FNA9</accession>
<dbReference type="OrthoDB" id="9807948at2"/>
<dbReference type="Proteomes" id="UP000249799">
    <property type="component" value="Chromosome"/>
</dbReference>
<name>A0A2Z4FNA9_9DELT</name>